<dbReference type="OrthoDB" id="5425848at2759"/>
<feature type="compositionally biased region" description="Low complexity" evidence="1">
    <location>
        <begin position="379"/>
        <end position="388"/>
    </location>
</feature>
<dbReference type="HOGENOM" id="CLU_043314_0_0_1"/>
<gene>
    <name evidence="4" type="ORF">VHEMI06440</name>
</gene>
<feature type="signal peptide" evidence="3">
    <location>
        <begin position="1"/>
        <end position="29"/>
    </location>
</feature>
<feature type="compositionally biased region" description="Low complexity" evidence="1">
    <location>
        <begin position="352"/>
        <end position="363"/>
    </location>
</feature>
<evidence type="ECO:0000256" key="1">
    <source>
        <dbReference type="SAM" id="MobiDB-lite"/>
    </source>
</evidence>
<keyword evidence="3" id="KW-0732">Signal</keyword>
<feature type="compositionally biased region" description="Low complexity" evidence="1">
    <location>
        <begin position="183"/>
        <end position="193"/>
    </location>
</feature>
<organism evidence="4 5">
    <name type="scientific">[Torrubiella] hemipterigena</name>
    <dbReference type="NCBI Taxonomy" id="1531966"/>
    <lineage>
        <taxon>Eukaryota</taxon>
        <taxon>Fungi</taxon>
        <taxon>Dikarya</taxon>
        <taxon>Ascomycota</taxon>
        <taxon>Pezizomycotina</taxon>
        <taxon>Sordariomycetes</taxon>
        <taxon>Hypocreomycetidae</taxon>
        <taxon>Hypocreales</taxon>
        <taxon>Clavicipitaceae</taxon>
        <taxon>Clavicipitaceae incertae sedis</taxon>
        <taxon>'Torrubiella' clade</taxon>
    </lineage>
</organism>
<sequence>MASAASRPTVASFAKLLVGALTLSSLASATPFPRDDLHDAGYSYLKHAACAAYCGSDNQFCCAANEACTTLPGNVATCTAVGGYYAQRTTTWTETKTYTSTIATFWAVPPAPTQGVDCVPQSPEQQPCGAICCAGWQTCAYKGQCVAKPGMDGGQTIVVTTNGVVTTQYSAPYRVTGTTTVVGTGSRSTAGVTHTTTSSAAQETGSRDPDSGNPSNGGTANNKLSGGAIAGIVIGVLAGVSLLGLLCFCCIVRGIFHAIFGKKKEKRVIEEDYYSAGGSSYSRRSRHSGWFGGRPSSAGDRREKKSDGKKWLGLAGGAATLLALLNMKKDKKPARRAPSSRYTDSYYTYSDATTLSSSSGARTSRTRRTRDSRSRDSRSYYTRSSRRP</sequence>
<evidence type="ECO:0000256" key="2">
    <source>
        <dbReference type="SAM" id="Phobius"/>
    </source>
</evidence>
<keyword evidence="2" id="KW-0472">Membrane</keyword>
<dbReference type="PANTHER" id="PTHR16861:SF10">
    <property type="entry name" value="MID2 DOMAIN-CONTAINING PROTEIN"/>
    <property type="match status" value="1"/>
</dbReference>
<keyword evidence="2" id="KW-0812">Transmembrane</keyword>
<feature type="region of interest" description="Disordered" evidence="1">
    <location>
        <begin position="279"/>
        <end position="308"/>
    </location>
</feature>
<feature type="compositionally biased region" description="Polar residues" evidence="1">
    <location>
        <begin position="194"/>
        <end position="204"/>
    </location>
</feature>
<keyword evidence="5" id="KW-1185">Reference proteome</keyword>
<feature type="compositionally biased region" description="Basic and acidic residues" evidence="1">
    <location>
        <begin position="299"/>
        <end position="308"/>
    </location>
</feature>
<reference evidence="4 5" key="1">
    <citation type="journal article" date="2015" name="Genome Announc.">
        <title>Draft Genome Sequence and Gene Annotation of the Entomopathogenic Fungus Verticillium hemipterigenum.</title>
        <authorList>
            <person name="Horn F."/>
            <person name="Habel A."/>
            <person name="Scharf D.H."/>
            <person name="Dworschak J."/>
            <person name="Brakhage A.A."/>
            <person name="Guthke R."/>
            <person name="Hertweck C."/>
            <person name="Linde J."/>
        </authorList>
    </citation>
    <scope>NUCLEOTIDE SEQUENCE [LARGE SCALE GENOMIC DNA]</scope>
</reference>
<feature type="compositionally biased region" description="Basic and acidic residues" evidence="1">
    <location>
        <begin position="369"/>
        <end position="378"/>
    </location>
</feature>
<keyword evidence="2" id="KW-1133">Transmembrane helix</keyword>
<protein>
    <recommendedName>
        <fullName evidence="6">Glycophorin A domain-containing protein</fullName>
    </recommendedName>
</protein>
<feature type="region of interest" description="Disordered" evidence="1">
    <location>
        <begin position="183"/>
        <end position="219"/>
    </location>
</feature>
<proteinExistence type="predicted"/>
<evidence type="ECO:0000256" key="3">
    <source>
        <dbReference type="SAM" id="SignalP"/>
    </source>
</evidence>
<dbReference type="AlphaFoldDB" id="A0A0A1TJH7"/>
<dbReference type="EMBL" id="CDHN01000003">
    <property type="protein sequence ID" value="CEJ90673.1"/>
    <property type="molecule type" value="Genomic_DNA"/>
</dbReference>
<evidence type="ECO:0000313" key="5">
    <source>
        <dbReference type="Proteomes" id="UP000039046"/>
    </source>
</evidence>
<feature type="region of interest" description="Disordered" evidence="1">
    <location>
        <begin position="352"/>
        <end position="388"/>
    </location>
</feature>
<dbReference type="Proteomes" id="UP000039046">
    <property type="component" value="Unassembled WGS sequence"/>
</dbReference>
<feature type="chain" id="PRO_5001990300" description="Glycophorin A domain-containing protein" evidence="3">
    <location>
        <begin position="30"/>
        <end position="388"/>
    </location>
</feature>
<feature type="transmembrane region" description="Helical" evidence="2">
    <location>
        <begin position="229"/>
        <end position="256"/>
    </location>
</feature>
<evidence type="ECO:0000313" key="4">
    <source>
        <dbReference type="EMBL" id="CEJ90673.1"/>
    </source>
</evidence>
<evidence type="ECO:0008006" key="6">
    <source>
        <dbReference type="Google" id="ProtNLM"/>
    </source>
</evidence>
<dbReference type="STRING" id="1531966.A0A0A1TJH7"/>
<name>A0A0A1TJH7_9HYPO</name>
<dbReference type="PANTHER" id="PTHR16861">
    <property type="entry name" value="GLYCOPROTEIN 38"/>
    <property type="match status" value="1"/>
</dbReference>
<accession>A0A0A1TJH7</accession>